<dbReference type="EMBL" id="CAEZSC010000096">
    <property type="protein sequence ID" value="CAB4542893.1"/>
    <property type="molecule type" value="Genomic_DNA"/>
</dbReference>
<evidence type="ECO:0000256" key="2">
    <source>
        <dbReference type="ARBA" id="ARBA00023125"/>
    </source>
</evidence>
<dbReference type="Gene3D" id="1.10.357.10">
    <property type="entry name" value="Tetracycline Repressor, domain 2"/>
    <property type="match status" value="1"/>
</dbReference>
<organism evidence="5">
    <name type="scientific">freshwater metagenome</name>
    <dbReference type="NCBI Taxonomy" id="449393"/>
    <lineage>
        <taxon>unclassified sequences</taxon>
        <taxon>metagenomes</taxon>
        <taxon>ecological metagenomes</taxon>
    </lineage>
</organism>
<dbReference type="PANTHER" id="PTHR30055">
    <property type="entry name" value="HTH-TYPE TRANSCRIPTIONAL REGULATOR RUTR"/>
    <property type="match status" value="1"/>
</dbReference>
<protein>
    <submittedName>
        <fullName evidence="5">Unannotated protein</fullName>
    </submittedName>
</protein>
<dbReference type="PROSITE" id="PS01081">
    <property type="entry name" value="HTH_TETR_1"/>
    <property type="match status" value="1"/>
</dbReference>
<dbReference type="InterPro" id="IPR009057">
    <property type="entry name" value="Homeodomain-like_sf"/>
</dbReference>
<evidence type="ECO:0000256" key="3">
    <source>
        <dbReference type="ARBA" id="ARBA00023163"/>
    </source>
</evidence>
<dbReference type="GO" id="GO:0003700">
    <property type="term" value="F:DNA-binding transcription factor activity"/>
    <property type="evidence" value="ECO:0007669"/>
    <property type="project" value="TreeGrafter"/>
</dbReference>
<dbReference type="InterPro" id="IPR023772">
    <property type="entry name" value="DNA-bd_HTH_TetR-type_CS"/>
</dbReference>
<accession>A0A6J6BXA8</accession>
<name>A0A6J6BXA8_9ZZZZ</name>
<evidence type="ECO:0000313" key="6">
    <source>
        <dbReference type="EMBL" id="CAB4963724.1"/>
    </source>
</evidence>
<keyword evidence="2" id="KW-0238">DNA-binding</keyword>
<sequence length="212" mass="23383">MPTKKKAVAPSRQAAYTARNRANLVLAAQRVLADIGPGATIEQVAEIAQVSPTTIYKYFPNKEILFSEALAQIWAEWVAWAYAGRPPGESLESVLSVGRMMFWVKQTHPLFAKILHNILSNPEFIINAVSGPAHMAFKKLADQGELANDNFEMRVMLYAYSLAGILTSVHVTETMSPTQAEQALVIALRIFDVSEAKAKKAIARKLDFPPTK</sequence>
<proteinExistence type="predicted"/>
<keyword evidence="3" id="KW-0804">Transcription</keyword>
<keyword evidence="1" id="KW-0805">Transcription regulation</keyword>
<dbReference type="PROSITE" id="PS50977">
    <property type="entry name" value="HTH_TETR_2"/>
    <property type="match status" value="1"/>
</dbReference>
<dbReference type="EMBL" id="CAFBNS010000124">
    <property type="protein sequence ID" value="CAB4963724.1"/>
    <property type="molecule type" value="Genomic_DNA"/>
</dbReference>
<dbReference type="Pfam" id="PF00440">
    <property type="entry name" value="TetR_N"/>
    <property type="match status" value="1"/>
</dbReference>
<dbReference type="PANTHER" id="PTHR30055:SF234">
    <property type="entry name" value="HTH-TYPE TRANSCRIPTIONAL REGULATOR BETI"/>
    <property type="match status" value="1"/>
</dbReference>
<evidence type="ECO:0000259" key="4">
    <source>
        <dbReference type="PROSITE" id="PS50977"/>
    </source>
</evidence>
<dbReference type="InterPro" id="IPR050109">
    <property type="entry name" value="HTH-type_TetR-like_transc_reg"/>
</dbReference>
<dbReference type="SUPFAM" id="SSF46689">
    <property type="entry name" value="Homeodomain-like"/>
    <property type="match status" value="1"/>
</dbReference>
<reference evidence="5" key="1">
    <citation type="submission" date="2020-05" db="EMBL/GenBank/DDBJ databases">
        <authorList>
            <person name="Chiriac C."/>
            <person name="Salcher M."/>
            <person name="Ghai R."/>
            <person name="Kavagutti S V."/>
        </authorList>
    </citation>
    <scope>NUCLEOTIDE SEQUENCE</scope>
</reference>
<gene>
    <name evidence="5" type="ORF">UFOPK1380_01157</name>
    <name evidence="6" type="ORF">UFOPK3874_00714</name>
</gene>
<dbReference type="GO" id="GO:0000976">
    <property type="term" value="F:transcription cis-regulatory region binding"/>
    <property type="evidence" value="ECO:0007669"/>
    <property type="project" value="TreeGrafter"/>
</dbReference>
<evidence type="ECO:0000256" key="1">
    <source>
        <dbReference type="ARBA" id="ARBA00023015"/>
    </source>
</evidence>
<dbReference type="InterPro" id="IPR001647">
    <property type="entry name" value="HTH_TetR"/>
</dbReference>
<dbReference type="AlphaFoldDB" id="A0A6J6BXA8"/>
<feature type="domain" description="HTH tetR-type" evidence="4">
    <location>
        <begin position="18"/>
        <end position="77"/>
    </location>
</feature>
<evidence type="ECO:0000313" key="5">
    <source>
        <dbReference type="EMBL" id="CAB4542893.1"/>
    </source>
</evidence>